<dbReference type="GO" id="GO:0002638">
    <property type="term" value="P:negative regulation of immunoglobulin production"/>
    <property type="evidence" value="ECO:0007669"/>
    <property type="project" value="Ensembl"/>
</dbReference>
<dbReference type="Pfam" id="PF20626">
    <property type="entry name" value="EGF_Sp38_C"/>
    <property type="match status" value="1"/>
</dbReference>
<dbReference type="GO" id="GO:0044297">
    <property type="term" value="C:cell body"/>
    <property type="evidence" value="ECO:0007669"/>
    <property type="project" value="Ensembl"/>
</dbReference>
<evidence type="ECO:0000259" key="9">
    <source>
        <dbReference type="Pfam" id="PF20626"/>
    </source>
</evidence>
<keyword evidence="4" id="KW-0964">Secreted</keyword>
<dbReference type="AlphaFoldDB" id="G1KBQ8"/>
<evidence type="ECO:0000259" key="8">
    <source>
        <dbReference type="Pfam" id="PF07354"/>
    </source>
</evidence>
<evidence type="ECO:0000313" key="11">
    <source>
        <dbReference type="Proteomes" id="UP000001646"/>
    </source>
</evidence>
<dbReference type="InParanoid" id="G1KBQ8"/>
<evidence type="ECO:0000256" key="4">
    <source>
        <dbReference type="ARBA" id="ARBA00022525"/>
    </source>
</evidence>
<dbReference type="Ensembl" id="ENSACAT00000003271.4">
    <property type="protein sequence ID" value="ENSACAP00000003189.3"/>
    <property type="gene ID" value="ENSACAG00000003285.4"/>
</dbReference>
<dbReference type="InterPro" id="IPR048806">
    <property type="entry name" value="ZPBP1/2_N"/>
</dbReference>
<evidence type="ECO:0000256" key="5">
    <source>
        <dbReference type="ARBA" id="ARBA00023180"/>
    </source>
</evidence>
<organism evidence="10 11">
    <name type="scientific">Anolis carolinensis</name>
    <name type="common">Green anole</name>
    <name type="synonym">American chameleon</name>
    <dbReference type="NCBI Taxonomy" id="28377"/>
    <lineage>
        <taxon>Eukaryota</taxon>
        <taxon>Metazoa</taxon>
        <taxon>Chordata</taxon>
        <taxon>Craniata</taxon>
        <taxon>Vertebrata</taxon>
        <taxon>Euteleostomi</taxon>
        <taxon>Lepidosauria</taxon>
        <taxon>Squamata</taxon>
        <taxon>Bifurcata</taxon>
        <taxon>Unidentata</taxon>
        <taxon>Episquamata</taxon>
        <taxon>Toxicofera</taxon>
        <taxon>Iguania</taxon>
        <taxon>Dactyloidae</taxon>
        <taxon>Anolis</taxon>
    </lineage>
</organism>
<dbReference type="GO" id="GO:0001669">
    <property type="term" value="C:acrosomal vesicle"/>
    <property type="evidence" value="ECO:0000318"/>
    <property type="project" value="GO_Central"/>
</dbReference>
<dbReference type="GO" id="GO:0005576">
    <property type="term" value="C:extracellular region"/>
    <property type="evidence" value="ECO:0007669"/>
    <property type="project" value="UniProtKB-SubCell"/>
</dbReference>
<keyword evidence="11" id="KW-1185">Reference proteome</keyword>
<name>G1KBQ8_ANOCA</name>
<evidence type="ECO:0000256" key="3">
    <source>
        <dbReference type="ARBA" id="ARBA00007196"/>
    </source>
</evidence>
<dbReference type="InterPro" id="IPR048805">
    <property type="entry name" value="ZPBP1/2_C"/>
</dbReference>
<dbReference type="GO" id="GO:0007339">
    <property type="term" value="P:binding of sperm to zona pellucida"/>
    <property type="evidence" value="ECO:0000318"/>
    <property type="project" value="GO_Central"/>
</dbReference>
<evidence type="ECO:0000256" key="7">
    <source>
        <dbReference type="SAM" id="Phobius"/>
    </source>
</evidence>
<dbReference type="PANTHER" id="PTHR15443:SF4">
    <property type="entry name" value="ZONA PELLUCIDA-BINDING PROTEIN 2"/>
    <property type="match status" value="1"/>
</dbReference>
<reference evidence="10 11" key="1">
    <citation type="submission" date="2009-12" db="EMBL/GenBank/DDBJ databases">
        <title>The Genome Sequence of Anolis carolinensis (Green Anole Lizard).</title>
        <authorList>
            <consortium name="The Genome Sequencing Platform"/>
            <person name="Di Palma F."/>
            <person name="Alfoldi J."/>
            <person name="Heiman D."/>
            <person name="Young S."/>
            <person name="Grabherr M."/>
            <person name="Johnson J."/>
            <person name="Lander E.S."/>
            <person name="Lindblad-Toh K."/>
        </authorList>
    </citation>
    <scope>NUCLEOTIDE SEQUENCE [LARGE SCALE GENOMIC DNA]</scope>
    <source>
        <strain evidence="10 11">JBL SC #1</strain>
    </source>
</reference>
<dbReference type="GO" id="GO:0032922">
    <property type="term" value="P:circadian regulation of gene expression"/>
    <property type="evidence" value="ECO:0007669"/>
    <property type="project" value="Ensembl"/>
</dbReference>
<dbReference type="GeneID" id="100560068"/>
<dbReference type="GO" id="GO:0001675">
    <property type="term" value="P:acrosome assembly"/>
    <property type="evidence" value="ECO:0000318"/>
    <property type="project" value="GO_Central"/>
</dbReference>
<dbReference type="GO" id="GO:0006665">
    <property type="term" value="P:sphingolipid metabolic process"/>
    <property type="evidence" value="ECO:0007669"/>
    <property type="project" value="Ensembl"/>
</dbReference>
<dbReference type="GO" id="GO:0016020">
    <property type="term" value="C:membrane"/>
    <property type="evidence" value="ECO:0007669"/>
    <property type="project" value="GOC"/>
</dbReference>
<keyword evidence="7" id="KW-1133">Transmembrane helix</keyword>
<keyword evidence="7" id="KW-0472">Membrane</keyword>
<feature type="domain" description="Zona-pellucida-binding protein 1/2 N-terminal" evidence="8">
    <location>
        <begin position="61"/>
        <end position="159"/>
    </location>
</feature>
<dbReference type="Proteomes" id="UP000001646">
    <property type="component" value="Chromosome 6"/>
</dbReference>
<dbReference type="HOGENOM" id="CLU_056016_0_1_1"/>
<dbReference type="GeneTree" id="ENSGT00520000055647"/>
<keyword evidence="5" id="KW-0325">Glycoprotein</keyword>
<sequence>MQGCSSWLSFLLLVAPQFLLVLGIKMNIHKKIKEENGLEKIPHSIKLIKKNYIYGNPNHKVNVYVKVHRNSPFLVCMDISLSQNEVIDPTYLWIGPNGQILKGKSYVNLTSTGKLMVLGFRERMSGSYTCTLSYRVFRNDLRAEQERFKTYKFMVYAYREPDYTYRMSVHFETKACNLLANDEFFEELKKILNNLISYLTCHIADPSYKCHSVKRPKHGIGTELFIVFQVNPFARGWDVICHQLPADCEDVTNSHIRQARWLIEEFFRRQESFLKHNYKNIPPIHYIDHSFQVTRLDSCRPGFGKNDITHSDCANCCVACDPGTYSPNNEVLCEKCTGLRIKHYGAKTC</sequence>
<evidence type="ECO:0000256" key="6">
    <source>
        <dbReference type="ARBA" id="ARBA00023329"/>
    </source>
</evidence>
<comment type="similarity">
    <text evidence="3">Belongs to the zona pellucida-binding protein Sp38 family.</text>
</comment>
<comment type="subcellular location">
    <subcellularLocation>
        <location evidence="1">Cytoplasmic vesicle</location>
        <location evidence="1">Secretory vesicle</location>
        <location evidence="1">Acrosome</location>
    </subcellularLocation>
    <subcellularLocation>
        <location evidence="2">Secreted</location>
    </subcellularLocation>
</comment>
<evidence type="ECO:0000313" key="10">
    <source>
        <dbReference type="Ensembl" id="ENSACAP00000003189.3"/>
    </source>
</evidence>
<dbReference type="PANTHER" id="PTHR15443">
    <property type="entry name" value="ZONA PELLUCIDA BINDING PROTEIN SP38"/>
    <property type="match status" value="1"/>
</dbReference>
<dbReference type="FunCoup" id="G1KBQ8">
    <property type="interactions" value="2"/>
</dbReference>
<dbReference type="eggNOG" id="ENOG502R75S">
    <property type="taxonomic scope" value="Eukaryota"/>
</dbReference>
<evidence type="ECO:0000256" key="2">
    <source>
        <dbReference type="ARBA" id="ARBA00004613"/>
    </source>
</evidence>
<feature type="domain" description="Zona-pellucida-binding protein 1/2 C-terminal" evidence="9">
    <location>
        <begin position="299"/>
        <end position="349"/>
    </location>
</feature>
<protein>
    <submittedName>
        <fullName evidence="10">Zona pellucida binding protein 2</fullName>
    </submittedName>
</protein>
<keyword evidence="7" id="KW-0812">Transmembrane</keyword>
<dbReference type="InterPro" id="IPR010857">
    <property type="entry name" value="Sp38-bd"/>
</dbReference>
<reference evidence="10" key="2">
    <citation type="submission" date="2025-08" db="UniProtKB">
        <authorList>
            <consortium name="Ensembl"/>
        </authorList>
    </citation>
    <scope>IDENTIFICATION</scope>
</reference>
<dbReference type="STRING" id="28377.ENSACAP00000003189"/>
<reference evidence="10" key="3">
    <citation type="submission" date="2025-09" db="UniProtKB">
        <authorList>
            <consortium name="Ensembl"/>
        </authorList>
    </citation>
    <scope>IDENTIFICATION</scope>
</reference>
<feature type="transmembrane region" description="Helical" evidence="7">
    <location>
        <begin position="6"/>
        <end position="24"/>
    </location>
</feature>
<dbReference type="Bgee" id="ENSACAG00000003285">
    <property type="expression patterns" value="Expressed in brain and 2 other cell types or tissues"/>
</dbReference>
<dbReference type="GO" id="GO:0002199">
    <property type="term" value="C:zona pellucida receptor complex"/>
    <property type="evidence" value="ECO:0000318"/>
    <property type="project" value="GO_Central"/>
</dbReference>
<gene>
    <name evidence="10" type="primary">ZPBP2</name>
</gene>
<accession>G1KBQ8</accession>
<dbReference type="RefSeq" id="XP_016850056.2">
    <property type="nucleotide sequence ID" value="XM_016994567.2"/>
</dbReference>
<keyword evidence="6" id="KW-0968">Cytoplasmic vesicle</keyword>
<evidence type="ECO:0000256" key="1">
    <source>
        <dbReference type="ARBA" id="ARBA00004218"/>
    </source>
</evidence>
<dbReference type="GO" id="GO:0046466">
    <property type="term" value="P:membrane lipid catabolic process"/>
    <property type="evidence" value="ECO:0007669"/>
    <property type="project" value="Ensembl"/>
</dbReference>
<proteinExistence type="inferred from homology"/>
<dbReference type="Pfam" id="PF07354">
    <property type="entry name" value="Sp38"/>
    <property type="match status" value="1"/>
</dbReference>